<name>A0A089ZH30_METFO</name>
<dbReference type="Proteomes" id="UP000062768">
    <property type="component" value="Chromosome I"/>
</dbReference>
<dbReference type="SMART" id="SM00387">
    <property type="entry name" value="HATPase_c"/>
    <property type="match status" value="1"/>
</dbReference>
<dbReference type="SUPFAM" id="SSF55874">
    <property type="entry name" value="ATPase domain of HSP90 chaperone/DNA topoisomerase II/histidine kinase"/>
    <property type="match status" value="1"/>
</dbReference>
<protein>
    <submittedName>
        <fullName evidence="4">Signal transduction histidine kinase</fullName>
    </submittedName>
</protein>
<dbReference type="InterPro" id="IPR003594">
    <property type="entry name" value="HATPase_dom"/>
</dbReference>
<reference evidence="4" key="1">
    <citation type="submission" date="2013-12" db="EMBL/GenBank/DDBJ databases">
        <title>The complete genome sequence of Methanobacterium sp. BRM9.</title>
        <authorList>
            <consortium name="Pastoral Greenhouse Gas Research Consortium"/>
            <person name="Kelly W.J."/>
            <person name="Leahy S.C."/>
            <person name="Perry R."/>
            <person name="Li D."/>
            <person name="Altermann E."/>
            <person name="Lambie S.C."/>
            <person name="Attwood G.T."/>
        </authorList>
    </citation>
    <scope>NUCLEOTIDE SEQUENCE [LARGE SCALE GENOMIC DNA]</scope>
    <source>
        <strain evidence="4">BRM9</strain>
    </source>
</reference>
<dbReference type="InterPro" id="IPR005467">
    <property type="entry name" value="His_kinase_dom"/>
</dbReference>
<dbReference type="PANTHER" id="PTHR43065">
    <property type="entry name" value="SENSOR HISTIDINE KINASE"/>
    <property type="match status" value="1"/>
</dbReference>
<dbReference type="PROSITE" id="PS50109">
    <property type="entry name" value="HIS_KIN"/>
    <property type="match status" value="1"/>
</dbReference>
<dbReference type="Pfam" id="PF10114">
    <property type="entry name" value="PocR"/>
    <property type="match status" value="1"/>
</dbReference>
<dbReference type="RefSeq" id="WP_052399954.1">
    <property type="nucleotide sequence ID" value="NZ_CP006933.1"/>
</dbReference>
<evidence type="ECO:0000259" key="2">
    <source>
        <dbReference type="PROSITE" id="PS50112"/>
    </source>
</evidence>
<dbReference type="SMART" id="SM00091">
    <property type="entry name" value="PAS"/>
    <property type="match status" value="2"/>
</dbReference>
<dbReference type="CDD" id="cd00130">
    <property type="entry name" value="PAS"/>
    <property type="match status" value="2"/>
</dbReference>
<evidence type="ECO:0000259" key="1">
    <source>
        <dbReference type="PROSITE" id="PS50109"/>
    </source>
</evidence>
<dbReference type="Pfam" id="PF07568">
    <property type="entry name" value="HisKA_2"/>
    <property type="match status" value="1"/>
</dbReference>
<dbReference type="KEGG" id="mfc:BRM9_0748"/>
<dbReference type="Gene3D" id="3.30.565.10">
    <property type="entry name" value="Histidine kinase-like ATPase, C-terminal domain"/>
    <property type="match status" value="1"/>
</dbReference>
<feature type="domain" description="PAS" evidence="2">
    <location>
        <begin position="269"/>
        <end position="348"/>
    </location>
</feature>
<dbReference type="STRING" id="2162.BRM9_0748"/>
<dbReference type="Gene3D" id="3.30.450.20">
    <property type="entry name" value="PAS domain"/>
    <property type="match status" value="3"/>
</dbReference>
<dbReference type="OrthoDB" id="71385at2157"/>
<dbReference type="GO" id="GO:0016301">
    <property type="term" value="F:kinase activity"/>
    <property type="evidence" value="ECO:0007669"/>
    <property type="project" value="UniProtKB-KW"/>
</dbReference>
<reference evidence="5" key="2">
    <citation type="submission" date="2014-09" db="EMBL/GenBank/DDBJ databases">
        <authorList>
            <person name="Bishop-Lilly K.A."/>
            <person name="Broomall S.M."/>
            <person name="Chain P.S."/>
            <person name="Chertkov O."/>
            <person name="Coyne S.R."/>
            <person name="Daligault H.E."/>
            <person name="Davenport K.W."/>
            <person name="Erkkila T."/>
            <person name="Frey K.G."/>
            <person name="Gibbons H.S."/>
            <person name="Gu W."/>
            <person name="Jaissle J."/>
            <person name="Johnson S.L."/>
            <person name="Koroleva G.I."/>
            <person name="Ladner J.T."/>
            <person name="Lo C.-C."/>
            <person name="Minogue T.D."/>
            <person name="Munk C."/>
            <person name="Palacios G.F."/>
            <person name="Redden C.L."/>
            <person name="Rosenzweig C.N."/>
            <person name="Scholz M.B."/>
            <person name="Teshima H."/>
            <person name="Xu Y."/>
        </authorList>
    </citation>
    <scope>NUCLEOTIDE SEQUENCE</scope>
    <source>
        <strain evidence="5">Mb9</strain>
    </source>
</reference>
<dbReference type="EMBL" id="CP006933">
    <property type="protein sequence ID" value="AIS31568.1"/>
    <property type="molecule type" value="Genomic_DNA"/>
</dbReference>
<evidence type="ECO:0000313" key="7">
    <source>
        <dbReference type="Proteomes" id="UP000062768"/>
    </source>
</evidence>
<dbReference type="Pfam" id="PF02518">
    <property type="entry name" value="HATPase_c"/>
    <property type="match status" value="1"/>
</dbReference>
<evidence type="ECO:0000313" key="4">
    <source>
        <dbReference type="EMBL" id="AIS31568.1"/>
    </source>
</evidence>
<feature type="domain" description="PAS" evidence="2">
    <location>
        <begin position="144"/>
        <end position="189"/>
    </location>
</feature>
<proteinExistence type="predicted"/>
<dbReference type="SUPFAM" id="SSF55785">
    <property type="entry name" value="PYP-like sensor domain (PAS domain)"/>
    <property type="match status" value="2"/>
</dbReference>
<dbReference type="InterPro" id="IPR036890">
    <property type="entry name" value="HATPase_C_sf"/>
</dbReference>
<evidence type="ECO:0000313" key="5">
    <source>
        <dbReference type="EMBL" id="CEL25419.1"/>
    </source>
</evidence>
<dbReference type="PANTHER" id="PTHR43065:SF23">
    <property type="entry name" value="SENSOR HISTIDINE KINASE PDTAS"/>
    <property type="match status" value="1"/>
</dbReference>
<gene>
    <name evidence="4" type="ORF">BRM9_0748</name>
    <name evidence="5" type="ORF">MB9_1789</name>
</gene>
<dbReference type="InterPro" id="IPR000014">
    <property type="entry name" value="PAS"/>
</dbReference>
<dbReference type="GeneID" id="26740025"/>
<organism evidence="4 6">
    <name type="scientific">Methanobacterium formicicum</name>
    <dbReference type="NCBI Taxonomy" id="2162"/>
    <lineage>
        <taxon>Archaea</taxon>
        <taxon>Methanobacteriati</taxon>
        <taxon>Methanobacteriota</taxon>
        <taxon>Methanomada group</taxon>
        <taxon>Methanobacteria</taxon>
        <taxon>Methanobacteriales</taxon>
        <taxon>Methanobacteriaceae</taxon>
        <taxon>Methanobacterium</taxon>
    </lineage>
</organism>
<feature type="domain" description="Histidine kinase" evidence="1">
    <location>
        <begin position="799"/>
        <end position="995"/>
    </location>
</feature>
<accession>A0A089ZH30</accession>
<dbReference type="Proteomes" id="UP000029661">
    <property type="component" value="Chromosome"/>
</dbReference>
<dbReference type="InterPro" id="IPR018771">
    <property type="entry name" value="PocR_dom"/>
</dbReference>
<feature type="domain" description="PAC" evidence="3">
    <location>
        <begin position="355"/>
        <end position="405"/>
    </location>
</feature>
<dbReference type="InterPro" id="IPR000700">
    <property type="entry name" value="PAS-assoc_C"/>
</dbReference>
<dbReference type="EMBL" id="LN734822">
    <property type="protein sequence ID" value="CEL25419.1"/>
    <property type="molecule type" value="Genomic_DNA"/>
</dbReference>
<feature type="domain" description="PAC" evidence="3">
    <location>
        <begin position="216"/>
        <end position="268"/>
    </location>
</feature>
<dbReference type="InterPro" id="IPR011495">
    <property type="entry name" value="Sig_transdc_His_kin_sub2_dim/P"/>
</dbReference>
<dbReference type="AlphaFoldDB" id="A0A089ZH30"/>
<evidence type="ECO:0000313" key="6">
    <source>
        <dbReference type="Proteomes" id="UP000029661"/>
    </source>
</evidence>
<keyword evidence="4" id="KW-0808">Transferase</keyword>
<sequence length="1000" mass="114291">MAKILINSNTEIDLEKNLQSIGHQIFYTDSHHKMVGVEAEKLNVDLVLMNIPPEWSDAQAEGDELTSNIFNSNVPLIPLIDLKGQSDFLPIHKHILANATHGFMLKNDSEPYNLSQLRHMIDIAIYKHSNTLNQDLNKKCTPSGEINLKNLYDEIPLPYQSLDADGNFLEVNQMWLDTLGYSREEVIGRWFGDFLTTDCLDIFKSKFPRLTAGRVQGQECELIKKDGSTLHALYHGKVKYGDDGKFNNLQCILQDTSLSKKTEEALRESEKKFRTFVQQSLDGIVLLDEEGRVIEWNKGYEKITGMKKESAIGKLFWELKYQLTPPERRTLKRLKHLMKLQLEALETGRAPFLSQIHETDLIRTDGEIRYIEQVAFPIKTRLGYRVGYVTRDVTHRKQIEEALEKRIVALSKPISNTEEIRFQDLFNLKDIQEIQDLFAEATGVGSIITQPDGTPITKPSNFTSLCSLVRGTAKGAQNCFRSNSCVGGNSEEILIRKCFSSGLWESGASINIGGIHIANWLIGQVRNEAQKEDEIVAYAHKLGLKPEKFISAFNEVPLMSTDDFRKIAEALYAFANQLSSLAYQNVQQTRFIRERQKAENALQRSLQEEEITNQVVSQLVGASKTTEIYQIIGETIKKLLPNSYVVISSIEPDKKGMSILKTFGLKKYRQEMEGILKINPIPTRFPVHNGFIPEMDDFFTDHLQELTPEIYNLIFKIISPRVFRRIERLLDVGKFYNIGFYWNKQHYGGLTIALPKNQSLEHEKTIETIVNQASIALQRSYAEKAIKESLEEKEVLLREIHHRVKNNMQIISSLLNLQRQHVSGEETRDVLKESQGRVKSMAMIHEKLYQSPNLTRVDFKDYIEKLASNLIYTYKIENRDIEQVFEVKDVEMNIDTAIPCGLIINELITNSLKYAFPPSFQNKKGVIKIKLVQTGNLFQLEISDNGVGLPADIEPENAETLGLQLVHTLVNQLDGSLKIDRIRGTKFTITFQELNYKERI</sequence>
<dbReference type="InterPro" id="IPR035965">
    <property type="entry name" value="PAS-like_dom_sf"/>
</dbReference>
<dbReference type="Pfam" id="PF13426">
    <property type="entry name" value="PAS_9"/>
    <property type="match status" value="2"/>
</dbReference>
<dbReference type="PATRIC" id="fig|2162.10.peg.1860"/>
<keyword evidence="7" id="KW-1185">Reference proteome</keyword>
<keyword evidence="4" id="KW-0418">Kinase</keyword>
<dbReference type="PROSITE" id="PS50112">
    <property type="entry name" value="PAS"/>
    <property type="match status" value="2"/>
</dbReference>
<dbReference type="PROSITE" id="PS50113">
    <property type="entry name" value="PAC"/>
    <property type="match status" value="2"/>
</dbReference>
<evidence type="ECO:0000259" key="3">
    <source>
        <dbReference type="PROSITE" id="PS50113"/>
    </source>
</evidence>
<dbReference type="NCBIfam" id="TIGR00229">
    <property type="entry name" value="sensory_box"/>
    <property type="match status" value="2"/>
</dbReference>